<evidence type="ECO:0000256" key="2">
    <source>
        <dbReference type="PIRSR" id="PIRSR601461-1"/>
    </source>
</evidence>
<dbReference type="OrthoDB" id="2747330at2759"/>
<dbReference type="Gramene" id="KQK11605">
    <property type="protein sequence ID" value="KQK11605"/>
    <property type="gene ID" value="BRADI_2g61130v3"/>
</dbReference>
<name>I1HVB5_BRADI</name>
<reference evidence="6" key="3">
    <citation type="submission" date="2018-08" db="UniProtKB">
        <authorList>
            <consortium name="EnsemblPlants"/>
        </authorList>
    </citation>
    <scope>IDENTIFICATION</scope>
    <source>
        <strain evidence="6">cv. Bd21</strain>
    </source>
</reference>
<organism evidence="5">
    <name type="scientific">Brachypodium distachyon</name>
    <name type="common">Purple false brome</name>
    <name type="synonym">Trachynia distachya</name>
    <dbReference type="NCBI Taxonomy" id="15368"/>
    <lineage>
        <taxon>Eukaryota</taxon>
        <taxon>Viridiplantae</taxon>
        <taxon>Streptophyta</taxon>
        <taxon>Embryophyta</taxon>
        <taxon>Tracheophyta</taxon>
        <taxon>Spermatophyta</taxon>
        <taxon>Magnoliopsida</taxon>
        <taxon>Liliopsida</taxon>
        <taxon>Poales</taxon>
        <taxon>Poaceae</taxon>
        <taxon>BOP clade</taxon>
        <taxon>Pooideae</taxon>
        <taxon>Stipodae</taxon>
        <taxon>Brachypodieae</taxon>
        <taxon>Brachypodium</taxon>
    </lineage>
</organism>
<dbReference type="SUPFAM" id="SSF50630">
    <property type="entry name" value="Acid proteases"/>
    <property type="match status" value="1"/>
</dbReference>
<dbReference type="RefSeq" id="XP_003567490.1">
    <property type="nucleotide sequence ID" value="XM_003567442.4"/>
</dbReference>
<dbReference type="InterPro" id="IPR033121">
    <property type="entry name" value="PEPTIDASE_A1"/>
</dbReference>
<evidence type="ECO:0000313" key="5">
    <source>
        <dbReference type="EMBL" id="KQK11605.1"/>
    </source>
</evidence>
<evidence type="ECO:0000313" key="7">
    <source>
        <dbReference type="Proteomes" id="UP000008810"/>
    </source>
</evidence>
<evidence type="ECO:0000256" key="3">
    <source>
        <dbReference type="SAM" id="SignalP"/>
    </source>
</evidence>
<comment type="similarity">
    <text evidence="1">Belongs to the peptidase A1 family.</text>
</comment>
<evidence type="ECO:0000259" key="4">
    <source>
        <dbReference type="PROSITE" id="PS51767"/>
    </source>
</evidence>
<feature type="active site" evidence="2">
    <location>
        <position position="118"/>
    </location>
</feature>
<dbReference type="OMA" id="PECAQVP"/>
<reference evidence="5" key="2">
    <citation type="submission" date="2017-06" db="EMBL/GenBank/DDBJ databases">
        <title>WGS assembly of Brachypodium distachyon.</title>
        <authorList>
            <consortium name="The International Brachypodium Initiative"/>
            <person name="Lucas S."/>
            <person name="Harmon-Smith M."/>
            <person name="Lail K."/>
            <person name="Tice H."/>
            <person name="Grimwood J."/>
            <person name="Bruce D."/>
            <person name="Barry K."/>
            <person name="Shu S."/>
            <person name="Lindquist E."/>
            <person name="Wang M."/>
            <person name="Pitluck S."/>
            <person name="Vogel J.P."/>
            <person name="Garvin D.F."/>
            <person name="Mockler T.C."/>
            <person name="Schmutz J."/>
            <person name="Rokhsar D."/>
            <person name="Bevan M.W."/>
        </authorList>
    </citation>
    <scope>NUCLEOTIDE SEQUENCE</scope>
    <source>
        <strain evidence="5">Bd21</strain>
    </source>
</reference>
<dbReference type="Proteomes" id="UP000008810">
    <property type="component" value="Chromosome 2"/>
</dbReference>
<dbReference type="Pfam" id="PF14541">
    <property type="entry name" value="TAXi_C"/>
    <property type="match status" value="1"/>
</dbReference>
<reference evidence="5 6" key="1">
    <citation type="journal article" date="2010" name="Nature">
        <title>Genome sequencing and analysis of the model grass Brachypodium distachyon.</title>
        <authorList>
            <consortium name="International Brachypodium Initiative"/>
        </authorList>
    </citation>
    <scope>NUCLEOTIDE SEQUENCE [LARGE SCALE GENOMIC DNA]</scope>
    <source>
        <strain evidence="5 6">Bd21</strain>
    </source>
</reference>
<dbReference type="FunFam" id="2.40.70.10:FF:000040">
    <property type="entry name" value="aspartyl protease AED3"/>
    <property type="match status" value="1"/>
</dbReference>
<dbReference type="Gene3D" id="2.40.70.10">
    <property type="entry name" value="Acid Proteases"/>
    <property type="match status" value="2"/>
</dbReference>
<dbReference type="PANTHER" id="PTHR13683">
    <property type="entry name" value="ASPARTYL PROTEASES"/>
    <property type="match status" value="1"/>
</dbReference>
<gene>
    <name evidence="6" type="primary">LOC100823675</name>
    <name evidence="5" type="ORF">BRADI_2g61130v3</name>
</gene>
<dbReference type="AlphaFoldDB" id="I1HVB5"/>
<dbReference type="EMBL" id="CM000881">
    <property type="protein sequence ID" value="KQK11605.1"/>
    <property type="molecule type" value="Genomic_DNA"/>
</dbReference>
<feature type="active site" evidence="2">
    <location>
        <position position="333"/>
    </location>
</feature>
<dbReference type="GO" id="GO:0004190">
    <property type="term" value="F:aspartic-type endopeptidase activity"/>
    <property type="evidence" value="ECO:0007669"/>
    <property type="project" value="InterPro"/>
</dbReference>
<accession>I1HVB5</accession>
<feature type="domain" description="Peptidase A1" evidence="4">
    <location>
        <begin position="100"/>
        <end position="451"/>
    </location>
</feature>
<protein>
    <recommendedName>
        <fullName evidence="4">Peptidase A1 domain-containing protein</fullName>
    </recommendedName>
</protein>
<evidence type="ECO:0000256" key="1">
    <source>
        <dbReference type="ARBA" id="ARBA00007447"/>
    </source>
</evidence>
<keyword evidence="3" id="KW-0732">Signal</keyword>
<dbReference type="eggNOG" id="KOG1339">
    <property type="taxonomic scope" value="Eukaryota"/>
</dbReference>
<dbReference type="GeneID" id="100823675"/>
<dbReference type="GO" id="GO:0006508">
    <property type="term" value="P:proteolysis"/>
    <property type="evidence" value="ECO:0007669"/>
    <property type="project" value="InterPro"/>
</dbReference>
<evidence type="ECO:0000313" key="6">
    <source>
        <dbReference type="EnsemblPlants" id="KQK11605"/>
    </source>
</evidence>
<dbReference type="PANTHER" id="PTHR13683:SF798">
    <property type="entry name" value="ASPARTYL PROTEASE AED3-LIKE"/>
    <property type="match status" value="1"/>
</dbReference>
<proteinExistence type="inferred from homology"/>
<dbReference type="EnsemblPlants" id="KQK11605">
    <property type="protein sequence ID" value="KQK11605"/>
    <property type="gene ID" value="BRADI_2g61130v3"/>
</dbReference>
<sequence>MMCPLFRFSLLIVLLPSTFWTDANAVRSSTLLLARSDQLVSPNAGSPLAAWAASIAAQSAADAAGVATLAAKPKPKPKGHSRHTFVPIAAGRQILRTPSYVARARLGTPPQTLLVAIDPSNDAAWVPCSACLGCAPGASSPSFDPTQSSTYRPVRCGAPQCAQVPPATPSCPAGPGASCAFNLSYASSTLHAVLGQDALSLSDSNGAAVPDDHYTFGCLRVVTGSGGSVPPQGLVGFGRGPLSFLSQTKATYGSIFSYCLPSYKSSNFSGTLRLGPAGQPRRIKTTPLLSNPHRPSLYYVAMVGVRVNGKAVPIPASALALDAATGRGGTIVDAGTMFTRLSPPAYAALRNAFRRGVSAPAAPALGGFDTCYYVNGTKSVPAVAFVFAGGARVTLPEENVVISSTSGGVACLAMAAGPSDGVNAGLNVLASMQQQNHRVVFDVGNGRVGFSRELCTAV</sequence>
<dbReference type="InterPro" id="IPR032861">
    <property type="entry name" value="TAXi_N"/>
</dbReference>
<dbReference type="InterPro" id="IPR001461">
    <property type="entry name" value="Aspartic_peptidase_A1"/>
</dbReference>
<feature type="chain" id="PRO_5014094856" description="Peptidase A1 domain-containing protein" evidence="3">
    <location>
        <begin position="26"/>
        <end position="458"/>
    </location>
</feature>
<dbReference type="Pfam" id="PF14543">
    <property type="entry name" value="TAXi_N"/>
    <property type="match status" value="1"/>
</dbReference>
<feature type="signal peptide" evidence="3">
    <location>
        <begin position="1"/>
        <end position="25"/>
    </location>
</feature>
<dbReference type="KEGG" id="bdi:100823675"/>
<dbReference type="InterPro" id="IPR021109">
    <property type="entry name" value="Peptidase_aspartic_dom_sf"/>
</dbReference>
<dbReference type="PROSITE" id="PS51767">
    <property type="entry name" value="PEPTIDASE_A1"/>
    <property type="match status" value="1"/>
</dbReference>
<dbReference type="InterPro" id="IPR032799">
    <property type="entry name" value="TAXi_C"/>
</dbReference>
<dbReference type="FunCoup" id="I1HVB5">
    <property type="interactions" value="1"/>
</dbReference>
<dbReference type="HOGENOM" id="CLU_005738_5_1_1"/>
<keyword evidence="7" id="KW-1185">Reference proteome</keyword>